<feature type="transmembrane region" description="Helical" evidence="6">
    <location>
        <begin position="167"/>
        <end position="189"/>
    </location>
</feature>
<comment type="subcellular location">
    <subcellularLocation>
        <location evidence="1">Membrane</location>
        <topology evidence="1">Multi-pass membrane protein</topology>
    </subcellularLocation>
</comment>
<dbReference type="SUPFAM" id="SSF103473">
    <property type="entry name" value="MFS general substrate transporter"/>
    <property type="match status" value="1"/>
</dbReference>
<feature type="transmembrane region" description="Helical" evidence="6">
    <location>
        <begin position="195"/>
        <end position="217"/>
    </location>
</feature>
<keyword evidence="9" id="KW-1185">Reference proteome</keyword>
<dbReference type="InterPro" id="IPR050382">
    <property type="entry name" value="MFS_Na/Anion_cotransporter"/>
</dbReference>
<reference evidence="8 9" key="1">
    <citation type="submission" date="2024-05" db="EMBL/GenBank/DDBJ databases">
        <title>Genetic variation in Jamaican populations of the coffee berry borer (Hypothenemus hampei).</title>
        <authorList>
            <person name="Errbii M."/>
            <person name="Myrie A."/>
        </authorList>
    </citation>
    <scope>NUCLEOTIDE SEQUENCE [LARGE SCALE GENOMIC DNA]</scope>
    <source>
        <strain evidence="8">JA-Hopewell-2020-01-JO</strain>
        <tissue evidence="8">Whole body</tissue>
    </source>
</reference>
<dbReference type="FunFam" id="1.20.1250.20:FF:000532">
    <property type="entry name" value="SLC (SoLute Carrier) homolog"/>
    <property type="match status" value="1"/>
</dbReference>
<dbReference type="EMBL" id="JBDJPC010000001">
    <property type="protein sequence ID" value="KAL1516739.1"/>
    <property type="molecule type" value="Genomic_DNA"/>
</dbReference>
<dbReference type="PANTHER" id="PTHR11662:SF280">
    <property type="entry name" value="FI21844P1-RELATED"/>
    <property type="match status" value="1"/>
</dbReference>
<keyword evidence="4 6" id="KW-0472">Membrane</keyword>
<evidence type="ECO:0000256" key="6">
    <source>
        <dbReference type="SAM" id="Phobius"/>
    </source>
</evidence>
<keyword evidence="2 6" id="KW-0812">Transmembrane</keyword>
<evidence type="ECO:0000256" key="5">
    <source>
        <dbReference type="SAM" id="MobiDB-lite"/>
    </source>
</evidence>
<evidence type="ECO:0000313" key="8">
    <source>
        <dbReference type="EMBL" id="KAL1516739.1"/>
    </source>
</evidence>
<dbReference type="GO" id="GO:0016020">
    <property type="term" value="C:membrane"/>
    <property type="evidence" value="ECO:0007669"/>
    <property type="project" value="UniProtKB-SubCell"/>
</dbReference>
<evidence type="ECO:0000256" key="4">
    <source>
        <dbReference type="ARBA" id="ARBA00023136"/>
    </source>
</evidence>
<dbReference type="InterPro" id="IPR036259">
    <property type="entry name" value="MFS_trans_sf"/>
</dbReference>
<dbReference type="InterPro" id="IPR011701">
    <property type="entry name" value="MFS"/>
</dbReference>
<feature type="transmembrane region" description="Helical" evidence="6">
    <location>
        <begin position="106"/>
        <end position="128"/>
    </location>
</feature>
<feature type="transmembrane region" description="Helical" evidence="6">
    <location>
        <begin position="431"/>
        <end position="451"/>
    </location>
</feature>
<feature type="transmembrane region" description="Helical" evidence="6">
    <location>
        <begin position="76"/>
        <end position="94"/>
    </location>
</feature>
<comment type="caution">
    <text evidence="8">The sequence shown here is derived from an EMBL/GenBank/DDBJ whole genome shotgun (WGS) entry which is preliminary data.</text>
</comment>
<feature type="transmembrane region" description="Helical" evidence="6">
    <location>
        <begin position="134"/>
        <end position="155"/>
    </location>
</feature>
<name>A0ABD1FBT1_HYPHA</name>
<feature type="transmembrane region" description="Helical" evidence="6">
    <location>
        <begin position="364"/>
        <end position="384"/>
    </location>
</feature>
<dbReference type="InterPro" id="IPR020846">
    <property type="entry name" value="MFS_dom"/>
</dbReference>
<proteinExistence type="predicted"/>
<evidence type="ECO:0000256" key="3">
    <source>
        <dbReference type="ARBA" id="ARBA00022989"/>
    </source>
</evidence>
<evidence type="ECO:0000256" key="2">
    <source>
        <dbReference type="ARBA" id="ARBA00022692"/>
    </source>
</evidence>
<evidence type="ECO:0000313" key="9">
    <source>
        <dbReference type="Proteomes" id="UP001566132"/>
    </source>
</evidence>
<gene>
    <name evidence="8" type="ORF">ABEB36_000604</name>
</gene>
<feature type="region of interest" description="Disordered" evidence="5">
    <location>
        <begin position="466"/>
        <end position="488"/>
    </location>
</feature>
<feature type="domain" description="Major facilitator superfamily (MFS) profile" evidence="7">
    <location>
        <begin position="27"/>
        <end position="455"/>
    </location>
</feature>
<dbReference type="AlphaFoldDB" id="A0ABD1FBT1"/>
<feature type="transmembrane region" description="Helical" evidence="6">
    <location>
        <begin position="301"/>
        <end position="319"/>
    </location>
</feature>
<dbReference type="Gene3D" id="1.20.1250.20">
    <property type="entry name" value="MFS general substrate transporter like domains"/>
    <property type="match status" value="2"/>
</dbReference>
<dbReference type="PANTHER" id="PTHR11662">
    <property type="entry name" value="SOLUTE CARRIER FAMILY 17"/>
    <property type="match status" value="1"/>
</dbReference>
<feature type="transmembrane region" description="Helical" evidence="6">
    <location>
        <begin position="32"/>
        <end position="56"/>
    </location>
</feature>
<evidence type="ECO:0000256" key="1">
    <source>
        <dbReference type="ARBA" id="ARBA00004141"/>
    </source>
</evidence>
<feature type="transmembrane region" description="Helical" evidence="6">
    <location>
        <begin position="396"/>
        <end position="419"/>
    </location>
</feature>
<accession>A0ABD1FBT1</accession>
<dbReference type="Pfam" id="PF07690">
    <property type="entry name" value="MFS_1"/>
    <property type="match status" value="1"/>
</dbReference>
<protein>
    <recommendedName>
        <fullName evidence="7">Major facilitator superfamily (MFS) profile domain-containing protein</fullName>
    </recommendedName>
</protein>
<evidence type="ECO:0000259" key="7">
    <source>
        <dbReference type="PROSITE" id="PS50850"/>
    </source>
</evidence>
<feature type="transmembrane region" description="Helical" evidence="6">
    <location>
        <begin position="257"/>
        <end position="281"/>
    </location>
</feature>
<organism evidence="8 9">
    <name type="scientific">Hypothenemus hampei</name>
    <name type="common">Coffee berry borer</name>
    <dbReference type="NCBI Taxonomy" id="57062"/>
    <lineage>
        <taxon>Eukaryota</taxon>
        <taxon>Metazoa</taxon>
        <taxon>Ecdysozoa</taxon>
        <taxon>Arthropoda</taxon>
        <taxon>Hexapoda</taxon>
        <taxon>Insecta</taxon>
        <taxon>Pterygota</taxon>
        <taxon>Neoptera</taxon>
        <taxon>Endopterygota</taxon>
        <taxon>Coleoptera</taxon>
        <taxon>Polyphaga</taxon>
        <taxon>Cucujiformia</taxon>
        <taxon>Curculionidae</taxon>
        <taxon>Scolytinae</taxon>
        <taxon>Hypothenemus</taxon>
    </lineage>
</organism>
<sequence length="488" mass="54190">MYSSDQKERFEVEEEPHKRGWFRIKIRYIQAVLLWFMLIVNLSIRLSFSVAIVAMTTNGTSTERHPNVAYYNWNNTNIILSSFYWSYAVLQFSSGNVIHFLGTKKVLFLTTFVNAGTSALLPLFAANAGSNGVMALRVIQGIFQAFIFPSTNAMLGRWMPPQELSFINSVVFSGYHAGVITSTIITGYLSASSWGWPSAFYLFGALGFVWCPIWIFLSADSPGTHPSITIEERKYIEESLDQQDDHLIKKKSIPWRAIACSIPYYALIIASVGESWCTTFLSTELPNFLNKAVGLSIQDSGLLTAGPTVGALLGSFFYSPIAGYTIKKGWISTVNSRKSFQAYSLFSVGFGLIGLSYISNTVAITFLLIFICTASSAVQAGHVINHIDLSPRYTAALSGISNGFGQLIAILAPFLVHYIVVDETDKTSWSYTFILSAIIGISTTIFFLIFCSTERQWWDDKDKKRLNKAGTQSSERGITNPGFEDSEK</sequence>
<dbReference type="Proteomes" id="UP001566132">
    <property type="component" value="Unassembled WGS sequence"/>
</dbReference>
<keyword evidence="3 6" id="KW-1133">Transmembrane helix</keyword>
<feature type="transmembrane region" description="Helical" evidence="6">
    <location>
        <begin position="340"/>
        <end position="358"/>
    </location>
</feature>
<dbReference type="PROSITE" id="PS50850">
    <property type="entry name" value="MFS"/>
    <property type="match status" value="1"/>
</dbReference>